<dbReference type="EMBL" id="JNHN01000160">
    <property type="protein sequence ID" value="KDS52214.1"/>
    <property type="molecule type" value="Genomic_DNA"/>
</dbReference>
<evidence type="ECO:0008006" key="3">
    <source>
        <dbReference type="Google" id="ProtNLM"/>
    </source>
</evidence>
<gene>
    <name evidence="1" type="ORF">M094_0075</name>
</gene>
<sequence>MTQIRIKRVYEEPNATDGYRVLVDRLWPRGIKKEHLKYDVWEKDITPSPELRKWFHEDQAEHWEGFAAMYRKELENSEAALRFIDTIKHHHTITLLYASKAPIYNHARILQRFLQEHLD</sequence>
<dbReference type="PATRIC" id="fig|1339349.3.peg.1365"/>
<dbReference type="PANTHER" id="PTHR36849:SF1">
    <property type="entry name" value="CYTOPLASMIC PROTEIN"/>
    <property type="match status" value="1"/>
</dbReference>
<dbReference type="Proteomes" id="UP000028013">
    <property type="component" value="Unassembled WGS sequence"/>
</dbReference>
<comment type="caution">
    <text evidence="1">The sequence shown here is derived from an EMBL/GenBank/DDBJ whole genome shotgun (WGS) entry which is preliminary data.</text>
</comment>
<dbReference type="AlphaFoldDB" id="A0A078S4Y7"/>
<dbReference type="Pfam" id="PF22752">
    <property type="entry name" value="DUF488-N3i"/>
    <property type="match status" value="1"/>
</dbReference>
<dbReference type="RefSeq" id="WP_035447724.1">
    <property type="nucleotide sequence ID" value="NZ_JNHN01000160.1"/>
</dbReference>
<evidence type="ECO:0000313" key="2">
    <source>
        <dbReference type="Proteomes" id="UP000028013"/>
    </source>
</evidence>
<protein>
    <recommendedName>
        <fullName evidence="3">DUF488 family protein</fullName>
    </recommendedName>
</protein>
<proteinExistence type="predicted"/>
<organism evidence="1 2">
    <name type="scientific">Bacteroides uniformis str. 3978 T3 ii</name>
    <dbReference type="NCBI Taxonomy" id="1339349"/>
    <lineage>
        <taxon>Bacteria</taxon>
        <taxon>Pseudomonadati</taxon>
        <taxon>Bacteroidota</taxon>
        <taxon>Bacteroidia</taxon>
        <taxon>Bacteroidales</taxon>
        <taxon>Bacteroidaceae</taxon>
        <taxon>Bacteroides</taxon>
    </lineage>
</organism>
<name>A0A078S4Y7_BACUN</name>
<dbReference type="PANTHER" id="PTHR36849">
    <property type="entry name" value="CYTOPLASMIC PROTEIN-RELATED"/>
    <property type="match status" value="1"/>
</dbReference>
<accession>A0A078S4Y7</accession>
<evidence type="ECO:0000313" key="1">
    <source>
        <dbReference type="EMBL" id="KDS52214.1"/>
    </source>
</evidence>
<dbReference type="InterPro" id="IPR052552">
    <property type="entry name" value="YeaO-like"/>
</dbReference>
<reference evidence="1 2" key="1">
    <citation type="submission" date="2014-04" db="EMBL/GenBank/DDBJ databases">
        <authorList>
            <person name="Sears C."/>
            <person name="Carroll K."/>
            <person name="Sack B.R."/>
            <person name="Qadri F."/>
            <person name="Myers L.L."/>
            <person name="Chung G.-T."/>
            <person name="Escheverria P."/>
            <person name="Fraser C.M."/>
            <person name="Sadzewicz L."/>
            <person name="Shefchek K.A."/>
            <person name="Tallon L."/>
            <person name="Das S.P."/>
            <person name="Daugherty S."/>
            <person name="Mongodin E.F."/>
        </authorList>
    </citation>
    <scope>NUCLEOTIDE SEQUENCE [LARGE SCALE GENOMIC DNA]</scope>
    <source>
        <strain evidence="1 2">3978 T3 ii</strain>
    </source>
</reference>